<keyword evidence="2" id="KW-1185">Reference proteome</keyword>
<accession>A0ACC1SMJ8</accession>
<proteinExistence type="predicted"/>
<gene>
    <name evidence="1" type="ORF">NM208_g3873</name>
</gene>
<comment type="caution">
    <text evidence="1">The sequence shown here is derived from an EMBL/GenBank/DDBJ whole genome shotgun (WGS) entry which is preliminary data.</text>
</comment>
<evidence type="ECO:0000313" key="1">
    <source>
        <dbReference type="EMBL" id="KAJ3542870.1"/>
    </source>
</evidence>
<organism evidence="1 2">
    <name type="scientific">Fusarium decemcellulare</name>
    <dbReference type="NCBI Taxonomy" id="57161"/>
    <lineage>
        <taxon>Eukaryota</taxon>
        <taxon>Fungi</taxon>
        <taxon>Dikarya</taxon>
        <taxon>Ascomycota</taxon>
        <taxon>Pezizomycotina</taxon>
        <taxon>Sordariomycetes</taxon>
        <taxon>Hypocreomycetidae</taxon>
        <taxon>Hypocreales</taxon>
        <taxon>Nectriaceae</taxon>
        <taxon>Fusarium</taxon>
        <taxon>Fusarium decemcellulare species complex</taxon>
    </lineage>
</organism>
<reference evidence="1" key="1">
    <citation type="submission" date="2022-08" db="EMBL/GenBank/DDBJ databases">
        <title>Genome Sequence of Fusarium decemcellulare.</title>
        <authorList>
            <person name="Buettner E."/>
        </authorList>
    </citation>
    <scope>NUCLEOTIDE SEQUENCE</scope>
    <source>
        <strain evidence="1">Babe19</strain>
    </source>
</reference>
<evidence type="ECO:0000313" key="2">
    <source>
        <dbReference type="Proteomes" id="UP001148629"/>
    </source>
</evidence>
<dbReference type="Proteomes" id="UP001148629">
    <property type="component" value="Unassembled WGS sequence"/>
</dbReference>
<sequence>MATTSSLPRVSVCGLGAMGIGMSRNLLKKGFKVSGYDILPELVERFVQSGGKATSSPREAAQNADVLLIMVINSMQVTSVLFEEEVGAIFGLSNNAAIIISSTVPRVYCEEVRKRLDSDFGRPDILLLDCPVSGGASGAADGTLTIFASGTDQGMSLAHPVLEAVSSQIYRIRDNTSAFGPIGSGANGKVCHQVIPEIAIALLAEVLALAVRVGLNTRELYYHLLSGEGASWVFGNRIPHALENDETVYSAMTNSQKDSSLIVRAAGEKSYPVPLVAMAEQVYQTAVYIGWAKVDDSALWRLYLQGHPDDAVLQQTKVDPDRESLAVTYQDIVDIVVGVHLAATAETRGFTQAVGLDDDQMFNIICEAAGWNEQFEKYGSKMKKGPWFLREVEEAKEIGSKLAKAVRKASLIGAPLPIASVAVQMFEMQVGPLLQGD</sequence>
<name>A0ACC1SMJ8_9HYPO</name>
<protein>
    <submittedName>
        <fullName evidence="1">Uncharacterized protein</fullName>
    </submittedName>
</protein>
<dbReference type="EMBL" id="JANRMS010000272">
    <property type="protein sequence ID" value="KAJ3542870.1"/>
    <property type="molecule type" value="Genomic_DNA"/>
</dbReference>